<evidence type="ECO:0000313" key="1">
    <source>
        <dbReference type="Proteomes" id="UP000095283"/>
    </source>
</evidence>
<dbReference type="WBParaSite" id="Hba_12417">
    <property type="protein sequence ID" value="Hba_12417"/>
    <property type="gene ID" value="Hba_12417"/>
</dbReference>
<organism evidence="1 2">
    <name type="scientific">Heterorhabditis bacteriophora</name>
    <name type="common">Entomopathogenic nematode worm</name>
    <dbReference type="NCBI Taxonomy" id="37862"/>
    <lineage>
        <taxon>Eukaryota</taxon>
        <taxon>Metazoa</taxon>
        <taxon>Ecdysozoa</taxon>
        <taxon>Nematoda</taxon>
        <taxon>Chromadorea</taxon>
        <taxon>Rhabditida</taxon>
        <taxon>Rhabditina</taxon>
        <taxon>Rhabditomorpha</taxon>
        <taxon>Strongyloidea</taxon>
        <taxon>Heterorhabditidae</taxon>
        <taxon>Heterorhabditis</taxon>
    </lineage>
</organism>
<dbReference type="Proteomes" id="UP000095283">
    <property type="component" value="Unplaced"/>
</dbReference>
<reference evidence="2" key="1">
    <citation type="submission" date="2016-11" db="UniProtKB">
        <authorList>
            <consortium name="WormBaseParasite"/>
        </authorList>
    </citation>
    <scope>IDENTIFICATION</scope>
</reference>
<protein>
    <submittedName>
        <fullName evidence="2">CPXV008 protein</fullName>
    </submittedName>
</protein>
<evidence type="ECO:0000313" key="2">
    <source>
        <dbReference type="WBParaSite" id="Hba_12417"/>
    </source>
</evidence>
<proteinExistence type="predicted"/>
<dbReference type="AlphaFoldDB" id="A0A1I7X498"/>
<accession>A0A1I7X498</accession>
<sequence length="71" mass="8505">MAAACARRDVIYYTFNDLNFENSLDRVYRELIKRRITIGELYRYLVTYQSNCDDKVSVFDYVMNQMNINST</sequence>
<name>A0A1I7X498_HETBA</name>
<keyword evidence="1" id="KW-1185">Reference proteome</keyword>